<name>A0A174LL40_9ACTN</name>
<dbReference type="Pfam" id="PF08843">
    <property type="entry name" value="AbiEii"/>
    <property type="match status" value="1"/>
</dbReference>
<evidence type="ECO:0000313" key="1">
    <source>
        <dbReference type="EMBL" id="CUP24853.1"/>
    </source>
</evidence>
<protein>
    <recommendedName>
        <fullName evidence="3">Nucleotidyl transferase AbiEii/AbiGii toxin family protein</fullName>
    </recommendedName>
</protein>
<dbReference type="InterPro" id="IPR014942">
    <property type="entry name" value="AbiEii"/>
</dbReference>
<dbReference type="AlphaFoldDB" id="A0A174LL40"/>
<dbReference type="Proteomes" id="UP000095454">
    <property type="component" value="Unassembled WGS sequence"/>
</dbReference>
<dbReference type="EMBL" id="CZAQ01000028">
    <property type="protein sequence ID" value="CUP24853.1"/>
    <property type="molecule type" value="Genomic_DNA"/>
</dbReference>
<evidence type="ECO:0000313" key="2">
    <source>
        <dbReference type="Proteomes" id="UP000095454"/>
    </source>
</evidence>
<evidence type="ECO:0008006" key="3">
    <source>
        <dbReference type="Google" id="ProtNLM"/>
    </source>
</evidence>
<proteinExistence type="predicted"/>
<organism evidence="1 2">
    <name type="scientific">Collinsella aerofaciens</name>
    <dbReference type="NCBI Taxonomy" id="74426"/>
    <lineage>
        <taxon>Bacteria</taxon>
        <taxon>Bacillati</taxon>
        <taxon>Actinomycetota</taxon>
        <taxon>Coriobacteriia</taxon>
        <taxon>Coriobacteriales</taxon>
        <taxon>Coriobacteriaceae</taxon>
        <taxon>Collinsella</taxon>
    </lineage>
</organism>
<reference evidence="1 2" key="1">
    <citation type="submission" date="2015-09" db="EMBL/GenBank/DDBJ databases">
        <authorList>
            <consortium name="Pathogen Informatics"/>
        </authorList>
    </citation>
    <scope>NUCLEOTIDE SEQUENCE [LARGE SCALE GENOMIC DNA]</scope>
    <source>
        <strain evidence="1 2">2789STDY5834902</strain>
    </source>
</reference>
<sequence length="216" mass="23997">MDLNEMRARYEREEGYSCLNATARVCQDVILSKLAASGMRDRVTVKGGVLMCALSGSGRRATQDIDLDFVRYPMTDASIRSFVSALSNLGDGVTVRIAGEIEELSQQDYKGRRVNLKVSDGRSTFDTKLDLGVHASAAMEQDELWFDVAHRQEGVCLLANSKEQVFAEKLKSLLRHGIRTAPETRFMERFMENPPNLATVQSLLDWGDASQVDKGS</sequence>
<dbReference type="RefSeq" id="WP_055252274.1">
    <property type="nucleotide sequence ID" value="NZ_CABIXX010000028.1"/>
</dbReference>
<gene>
    <name evidence="1" type="ORF">ERS852514_01499</name>
</gene>
<accession>A0A174LL40</accession>